<dbReference type="STRING" id="71717.A0A4Y7SE02"/>
<dbReference type="EMBL" id="QPFP01000159">
    <property type="protein sequence ID" value="TEB20035.1"/>
    <property type="molecule type" value="Genomic_DNA"/>
</dbReference>
<evidence type="ECO:0000313" key="5">
    <source>
        <dbReference type="Proteomes" id="UP000298030"/>
    </source>
</evidence>
<dbReference type="Proteomes" id="UP000298030">
    <property type="component" value="Unassembled WGS sequence"/>
</dbReference>
<dbReference type="OrthoDB" id="5578495at2759"/>
<keyword evidence="1" id="KW-0547">Nucleotide-binding</keyword>
<evidence type="ECO:0000259" key="3">
    <source>
        <dbReference type="Pfam" id="PF22594"/>
    </source>
</evidence>
<sequence length="206" mass="22241">MTQSVAVRANWGLQARIVPQYSSFLEDCSHTLPRAKALSAYSSANTLPSHEGEKKGYKALEKVAAEIGSKSIGAGTGSTCKPFSHPTPPSWKVGGLRAKSRSQKFVALIETIAPVCVEKFTDYPQLGRFTLRDEGKTIAIEKITKLVQNDTIAGVDEGVAKLSVVLGTGCTIIQHVLLGDLRPLRAYDPTSQQTADAKSPQCWIRD</sequence>
<dbReference type="InterPro" id="IPR054696">
    <property type="entry name" value="GTP-eEF1A_C"/>
</dbReference>
<evidence type="ECO:0000256" key="1">
    <source>
        <dbReference type="ARBA" id="ARBA00022741"/>
    </source>
</evidence>
<organism evidence="4 5">
    <name type="scientific">Coprinellus micaceus</name>
    <name type="common">Glistening ink-cap mushroom</name>
    <name type="synonym">Coprinus micaceus</name>
    <dbReference type="NCBI Taxonomy" id="71717"/>
    <lineage>
        <taxon>Eukaryota</taxon>
        <taxon>Fungi</taxon>
        <taxon>Dikarya</taxon>
        <taxon>Basidiomycota</taxon>
        <taxon>Agaricomycotina</taxon>
        <taxon>Agaricomycetes</taxon>
        <taxon>Agaricomycetidae</taxon>
        <taxon>Agaricales</taxon>
        <taxon>Agaricineae</taxon>
        <taxon>Psathyrellaceae</taxon>
        <taxon>Coprinellus</taxon>
    </lineage>
</organism>
<dbReference type="SUPFAM" id="SSF50465">
    <property type="entry name" value="EF-Tu/eEF-1alpha/eIF2-gamma C-terminal domain"/>
    <property type="match status" value="1"/>
</dbReference>
<name>A0A4Y7SE02_COPMI</name>
<dbReference type="AlphaFoldDB" id="A0A4Y7SE02"/>
<dbReference type="InterPro" id="IPR009001">
    <property type="entry name" value="Transl_elong_EF1A/Init_IF2_C"/>
</dbReference>
<dbReference type="GO" id="GO:0005525">
    <property type="term" value="F:GTP binding"/>
    <property type="evidence" value="ECO:0007669"/>
    <property type="project" value="UniProtKB-KW"/>
</dbReference>
<keyword evidence="5" id="KW-1185">Reference proteome</keyword>
<accession>A0A4Y7SE02</accession>
<keyword evidence="2" id="KW-0342">GTP-binding</keyword>
<proteinExistence type="predicted"/>
<evidence type="ECO:0000256" key="2">
    <source>
        <dbReference type="ARBA" id="ARBA00023134"/>
    </source>
</evidence>
<protein>
    <recommendedName>
        <fullName evidence="3">GTP-eEF1A C-terminal domain-containing protein</fullName>
    </recommendedName>
</protein>
<dbReference type="Pfam" id="PF22594">
    <property type="entry name" value="GTP-eEF1A_C"/>
    <property type="match status" value="1"/>
</dbReference>
<comment type="caution">
    <text evidence="4">The sequence shown here is derived from an EMBL/GenBank/DDBJ whole genome shotgun (WGS) entry which is preliminary data.</text>
</comment>
<dbReference type="Gene3D" id="2.40.30.10">
    <property type="entry name" value="Translation factors"/>
    <property type="match status" value="1"/>
</dbReference>
<evidence type="ECO:0000313" key="4">
    <source>
        <dbReference type="EMBL" id="TEB20035.1"/>
    </source>
</evidence>
<gene>
    <name evidence="4" type="ORF">FA13DRAFT_1841240</name>
</gene>
<reference evidence="4 5" key="1">
    <citation type="journal article" date="2019" name="Nat. Ecol. Evol.">
        <title>Megaphylogeny resolves global patterns of mushroom evolution.</title>
        <authorList>
            <person name="Varga T."/>
            <person name="Krizsan K."/>
            <person name="Foldi C."/>
            <person name="Dima B."/>
            <person name="Sanchez-Garcia M."/>
            <person name="Sanchez-Ramirez S."/>
            <person name="Szollosi G.J."/>
            <person name="Szarkandi J.G."/>
            <person name="Papp V."/>
            <person name="Albert L."/>
            <person name="Andreopoulos W."/>
            <person name="Angelini C."/>
            <person name="Antonin V."/>
            <person name="Barry K.W."/>
            <person name="Bougher N.L."/>
            <person name="Buchanan P."/>
            <person name="Buyck B."/>
            <person name="Bense V."/>
            <person name="Catcheside P."/>
            <person name="Chovatia M."/>
            <person name="Cooper J."/>
            <person name="Damon W."/>
            <person name="Desjardin D."/>
            <person name="Finy P."/>
            <person name="Geml J."/>
            <person name="Haridas S."/>
            <person name="Hughes K."/>
            <person name="Justo A."/>
            <person name="Karasinski D."/>
            <person name="Kautmanova I."/>
            <person name="Kiss B."/>
            <person name="Kocsube S."/>
            <person name="Kotiranta H."/>
            <person name="LaButti K.M."/>
            <person name="Lechner B.E."/>
            <person name="Liimatainen K."/>
            <person name="Lipzen A."/>
            <person name="Lukacs Z."/>
            <person name="Mihaltcheva S."/>
            <person name="Morgado L.N."/>
            <person name="Niskanen T."/>
            <person name="Noordeloos M.E."/>
            <person name="Ohm R.A."/>
            <person name="Ortiz-Santana B."/>
            <person name="Ovrebo C."/>
            <person name="Racz N."/>
            <person name="Riley R."/>
            <person name="Savchenko A."/>
            <person name="Shiryaev A."/>
            <person name="Soop K."/>
            <person name="Spirin V."/>
            <person name="Szebenyi C."/>
            <person name="Tomsovsky M."/>
            <person name="Tulloss R.E."/>
            <person name="Uehling J."/>
            <person name="Grigoriev I.V."/>
            <person name="Vagvolgyi C."/>
            <person name="Papp T."/>
            <person name="Martin F.M."/>
            <person name="Miettinen O."/>
            <person name="Hibbett D.S."/>
            <person name="Nagy L.G."/>
        </authorList>
    </citation>
    <scope>NUCLEOTIDE SEQUENCE [LARGE SCALE GENOMIC DNA]</scope>
    <source>
        <strain evidence="4 5">FP101781</strain>
    </source>
</reference>
<feature type="domain" description="GTP-eEF1A C-terminal" evidence="3">
    <location>
        <begin position="102"/>
        <end position="143"/>
    </location>
</feature>